<reference evidence="2" key="4">
    <citation type="submission" date="2015-06" db="UniProtKB">
        <authorList>
            <consortium name="EnsemblMetazoa"/>
        </authorList>
    </citation>
    <scope>IDENTIFICATION</scope>
</reference>
<name>W5JMB0_ANODA</name>
<reference evidence="1" key="3">
    <citation type="journal article" date="2013" name="Nucleic Acids Res.">
        <title>The genome of Anopheles darlingi, the main neotropical malaria vector.</title>
        <authorList>
            <person name="Marinotti O."/>
            <person name="Cerqueira G.C."/>
            <person name="de Almeida L.G."/>
            <person name="Ferro M.I."/>
            <person name="Loreto E.L."/>
            <person name="Zaha A."/>
            <person name="Teixeira S.M."/>
            <person name="Wespiser A.R."/>
            <person name="Almeida E Silva A."/>
            <person name="Schlindwein A.D."/>
            <person name="Pacheco A.C."/>
            <person name="Silva A.L."/>
            <person name="Graveley B.R."/>
            <person name="Walenz B.P."/>
            <person name="Lima Bde A."/>
            <person name="Ribeiro C.A."/>
            <person name="Nunes-Silva C.G."/>
            <person name="de Carvalho C.R."/>
            <person name="Soares C.M."/>
            <person name="de Menezes C.B."/>
            <person name="Matiolli C."/>
            <person name="Caffrey D."/>
            <person name="Araujo D.A."/>
            <person name="de Oliveira D.M."/>
            <person name="Golenbock D."/>
            <person name="Grisard E.C."/>
            <person name="Fantinatti-Garboggini F."/>
            <person name="de Carvalho F.M."/>
            <person name="Barcellos F.G."/>
            <person name="Prosdocimi F."/>
            <person name="May G."/>
            <person name="Azevedo Junior G.M."/>
            <person name="Guimaraes G.M."/>
            <person name="Goldman G.H."/>
            <person name="Padilha I.Q."/>
            <person name="Batista Jda S."/>
            <person name="Ferro J.A."/>
            <person name="Ribeiro J.M."/>
            <person name="Fietto J.L."/>
            <person name="Dabbas K.M."/>
            <person name="Cerdeira L."/>
            <person name="Agnez-Lima L.F."/>
            <person name="Brocchi M."/>
            <person name="de Carvalho M.O."/>
            <person name="Teixeira Mde M."/>
            <person name="Diniz Maia Mde M."/>
            <person name="Goldman M.H."/>
            <person name="Cruz Schneider M.P."/>
            <person name="Felipe M.S."/>
            <person name="Hungria M."/>
            <person name="Nicolas M.F."/>
            <person name="Pereira M."/>
            <person name="Montes M.A."/>
            <person name="Cantao M.E."/>
            <person name="Vincentz M."/>
            <person name="Rafael M.S."/>
            <person name="Silverman N."/>
            <person name="Stoco P.H."/>
            <person name="Souza R.C."/>
            <person name="Vicentini R."/>
            <person name="Gazzinelli R.T."/>
            <person name="Neves Rde O."/>
            <person name="Silva R."/>
            <person name="Astolfi-Filho S."/>
            <person name="Maciel T.E."/>
            <person name="Urmenyi T.P."/>
            <person name="Tadei W.P."/>
            <person name="Camargo E.P."/>
            <person name="de Vasconcelos A.T."/>
        </authorList>
    </citation>
    <scope>NUCLEOTIDE SEQUENCE</scope>
</reference>
<reference evidence="1 3" key="1">
    <citation type="journal article" date="2010" name="BMC Genomics">
        <title>Combination of measures distinguishes pre-miRNAs from other stem-loops in the genome of the newly sequenced Anopheles darlingi.</title>
        <authorList>
            <person name="Mendes N.D."/>
            <person name="Freitas A.T."/>
            <person name="Vasconcelos A.T."/>
            <person name="Sagot M.F."/>
        </authorList>
    </citation>
    <scope>NUCLEOTIDE SEQUENCE</scope>
</reference>
<dbReference type="Proteomes" id="UP000000673">
    <property type="component" value="Unassembled WGS sequence"/>
</dbReference>
<dbReference type="VEuPathDB" id="VectorBase:ADAC002949"/>
<evidence type="ECO:0000313" key="2">
    <source>
        <dbReference type="EnsemblMetazoa" id="ADAC002949-PA"/>
    </source>
</evidence>
<gene>
    <name evidence="1" type="ORF">AND_002949</name>
</gene>
<accession>W5JMB0</accession>
<dbReference type="HOGENOM" id="CLU_1714811_0_0_1"/>
<reference evidence="1" key="2">
    <citation type="submission" date="2010-05" db="EMBL/GenBank/DDBJ databases">
        <authorList>
            <person name="Almeida L.G."/>
            <person name="Nicolas M.F."/>
            <person name="Souza R.C."/>
            <person name="Vasconcelos A.T.R."/>
        </authorList>
    </citation>
    <scope>NUCLEOTIDE SEQUENCE</scope>
</reference>
<dbReference type="AlphaFoldDB" id="W5JMB0"/>
<organism evidence="1">
    <name type="scientific">Anopheles darlingi</name>
    <name type="common">Mosquito</name>
    <dbReference type="NCBI Taxonomy" id="43151"/>
    <lineage>
        <taxon>Eukaryota</taxon>
        <taxon>Metazoa</taxon>
        <taxon>Ecdysozoa</taxon>
        <taxon>Arthropoda</taxon>
        <taxon>Hexapoda</taxon>
        <taxon>Insecta</taxon>
        <taxon>Pterygota</taxon>
        <taxon>Neoptera</taxon>
        <taxon>Endopterygota</taxon>
        <taxon>Diptera</taxon>
        <taxon>Nematocera</taxon>
        <taxon>Culicoidea</taxon>
        <taxon>Culicidae</taxon>
        <taxon>Anophelinae</taxon>
        <taxon>Anopheles</taxon>
    </lineage>
</organism>
<proteinExistence type="predicted"/>
<protein>
    <submittedName>
        <fullName evidence="1 2">Uncharacterized protein</fullName>
    </submittedName>
</protein>
<keyword evidence="3" id="KW-1185">Reference proteome</keyword>
<sequence length="153" mass="17541">MKREVLSFLMSVYDPLGLISHVVTILRLELQAAVLGSILLDDDNKWPDVASALTTEEEATLPAHDEGPPCIEDRYSDWRRLIHHIAYLDNFVRFLCARENDATFDKRFSAADFDEARDAIPLRPYFLGGSWHDPRLQSHPNLLRHLLDDSRNG</sequence>
<evidence type="ECO:0000313" key="1">
    <source>
        <dbReference type="EMBL" id="ETN65286.1"/>
    </source>
</evidence>
<dbReference type="EnsemblMetazoa" id="ADAC002949-RA">
    <property type="protein sequence ID" value="ADAC002949-PA"/>
    <property type="gene ID" value="ADAC002949"/>
</dbReference>
<dbReference type="EMBL" id="ADMH02000696">
    <property type="protein sequence ID" value="ETN65286.1"/>
    <property type="molecule type" value="Genomic_DNA"/>
</dbReference>
<evidence type="ECO:0000313" key="3">
    <source>
        <dbReference type="Proteomes" id="UP000000673"/>
    </source>
</evidence>